<name>A0A2A6CLJ6_PRIPA</name>
<dbReference type="GO" id="GO:0008270">
    <property type="term" value="F:zinc ion binding"/>
    <property type="evidence" value="ECO:0007669"/>
    <property type="project" value="InterPro"/>
</dbReference>
<dbReference type="GO" id="GO:0006355">
    <property type="term" value="P:regulation of DNA-templated transcription"/>
    <property type="evidence" value="ECO:0007669"/>
    <property type="project" value="InterPro"/>
</dbReference>
<dbReference type="Proteomes" id="UP000005239">
    <property type="component" value="Unassembled WGS sequence"/>
</dbReference>
<gene>
    <name evidence="1" type="primary">WBGene00279302</name>
</gene>
<protein>
    <submittedName>
        <fullName evidence="1">Uncharacterized protein</fullName>
    </submittedName>
</protein>
<organism evidence="1 2">
    <name type="scientific">Pristionchus pacificus</name>
    <name type="common">Parasitic nematode worm</name>
    <dbReference type="NCBI Taxonomy" id="54126"/>
    <lineage>
        <taxon>Eukaryota</taxon>
        <taxon>Metazoa</taxon>
        <taxon>Ecdysozoa</taxon>
        <taxon>Nematoda</taxon>
        <taxon>Chromadorea</taxon>
        <taxon>Rhabditida</taxon>
        <taxon>Rhabditina</taxon>
        <taxon>Diplogasteromorpha</taxon>
        <taxon>Diplogasteroidea</taxon>
        <taxon>Neodiplogasteridae</taxon>
        <taxon>Pristionchus</taxon>
    </lineage>
</organism>
<reference evidence="1" key="2">
    <citation type="submission" date="2022-06" db="UniProtKB">
        <authorList>
            <consortium name="EnsemblMetazoa"/>
        </authorList>
    </citation>
    <scope>IDENTIFICATION</scope>
    <source>
        <strain evidence="1">PS312</strain>
    </source>
</reference>
<dbReference type="Gene3D" id="3.30.50.10">
    <property type="entry name" value="Erythroid Transcription Factor GATA-1, subunit A"/>
    <property type="match status" value="1"/>
</dbReference>
<dbReference type="AlphaFoldDB" id="A0A2A6CLJ6"/>
<evidence type="ECO:0000313" key="1">
    <source>
        <dbReference type="EnsemblMetazoa" id="PPA40933.1"/>
    </source>
</evidence>
<proteinExistence type="predicted"/>
<keyword evidence="2" id="KW-1185">Reference proteome</keyword>
<sequence length="96" mass="10961">MAACKRALETQHQCYQQYECKKCRMKLCLLAGMDPHAVKSEEEMHIRSNILPGDIQLPTPTRLGCSISTPTEIKWASCFLLYVCYNFLTISNFGKL</sequence>
<dbReference type="EnsemblMetazoa" id="PPA40933.1">
    <property type="protein sequence ID" value="PPA40933.1"/>
    <property type="gene ID" value="WBGene00279302"/>
</dbReference>
<evidence type="ECO:0000313" key="2">
    <source>
        <dbReference type="Proteomes" id="UP000005239"/>
    </source>
</evidence>
<accession>A0A2A6CLJ6</accession>
<dbReference type="SUPFAM" id="SSF57716">
    <property type="entry name" value="Glucocorticoid receptor-like (DNA-binding domain)"/>
    <property type="match status" value="1"/>
</dbReference>
<dbReference type="OrthoDB" id="6159439at2759"/>
<accession>A0A8R1UUG7</accession>
<reference evidence="2" key="1">
    <citation type="journal article" date="2008" name="Nat. Genet.">
        <title>The Pristionchus pacificus genome provides a unique perspective on nematode lifestyle and parasitism.</title>
        <authorList>
            <person name="Dieterich C."/>
            <person name="Clifton S.W."/>
            <person name="Schuster L.N."/>
            <person name="Chinwalla A."/>
            <person name="Delehaunty K."/>
            <person name="Dinkelacker I."/>
            <person name="Fulton L."/>
            <person name="Fulton R."/>
            <person name="Godfrey J."/>
            <person name="Minx P."/>
            <person name="Mitreva M."/>
            <person name="Roeseler W."/>
            <person name="Tian H."/>
            <person name="Witte H."/>
            <person name="Yang S.P."/>
            <person name="Wilson R.K."/>
            <person name="Sommer R.J."/>
        </authorList>
    </citation>
    <scope>NUCLEOTIDE SEQUENCE [LARGE SCALE GENOMIC DNA]</scope>
    <source>
        <strain evidence="2">PS312</strain>
    </source>
</reference>
<dbReference type="InterPro" id="IPR013088">
    <property type="entry name" value="Znf_NHR/GATA"/>
</dbReference>